<keyword evidence="1" id="KW-1133">Transmembrane helix</keyword>
<name>T0RP92_SAPDV</name>
<evidence type="ECO:0000313" key="3">
    <source>
        <dbReference type="Proteomes" id="UP000030762"/>
    </source>
</evidence>
<proteinExistence type="predicted"/>
<dbReference type="EMBL" id="JH767155">
    <property type="protein sequence ID" value="EQC34283.1"/>
    <property type="molecule type" value="Genomic_DNA"/>
</dbReference>
<dbReference type="AlphaFoldDB" id="T0RP92"/>
<keyword evidence="3" id="KW-1185">Reference proteome</keyword>
<dbReference type="RefSeq" id="XP_008612145.1">
    <property type="nucleotide sequence ID" value="XM_008613923.1"/>
</dbReference>
<gene>
    <name evidence="2" type="ORF">SDRG_08056</name>
</gene>
<dbReference type="VEuPathDB" id="FungiDB:SDRG_08056"/>
<dbReference type="InParanoid" id="T0RP92"/>
<evidence type="ECO:0000313" key="2">
    <source>
        <dbReference type="EMBL" id="EQC34283.1"/>
    </source>
</evidence>
<evidence type="ECO:0008006" key="4">
    <source>
        <dbReference type="Google" id="ProtNLM"/>
    </source>
</evidence>
<protein>
    <recommendedName>
        <fullName evidence="4">Transmembrane protein</fullName>
    </recommendedName>
</protein>
<evidence type="ECO:0000256" key="1">
    <source>
        <dbReference type="SAM" id="Phobius"/>
    </source>
</evidence>
<keyword evidence="1" id="KW-0812">Transmembrane</keyword>
<reference evidence="2 3" key="1">
    <citation type="submission" date="2012-04" db="EMBL/GenBank/DDBJ databases">
        <title>The Genome Sequence of Saprolegnia declina VS20.</title>
        <authorList>
            <consortium name="The Broad Institute Genome Sequencing Platform"/>
            <person name="Russ C."/>
            <person name="Nusbaum C."/>
            <person name="Tyler B."/>
            <person name="van West P."/>
            <person name="Dieguez-Uribeondo J."/>
            <person name="de Bruijn I."/>
            <person name="Tripathy S."/>
            <person name="Jiang R."/>
            <person name="Young S.K."/>
            <person name="Zeng Q."/>
            <person name="Gargeya S."/>
            <person name="Fitzgerald M."/>
            <person name="Haas B."/>
            <person name="Abouelleil A."/>
            <person name="Alvarado L."/>
            <person name="Arachchi H.M."/>
            <person name="Berlin A."/>
            <person name="Chapman S.B."/>
            <person name="Goldberg J."/>
            <person name="Griggs A."/>
            <person name="Gujja S."/>
            <person name="Hansen M."/>
            <person name="Howarth C."/>
            <person name="Imamovic A."/>
            <person name="Larimer J."/>
            <person name="McCowen C."/>
            <person name="Montmayeur A."/>
            <person name="Murphy C."/>
            <person name="Neiman D."/>
            <person name="Pearson M."/>
            <person name="Priest M."/>
            <person name="Roberts A."/>
            <person name="Saif S."/>
            <person name="Shea T."/>
            <person name="Sisk P."/>
            <person name="Sykes S."/>
            <person name="Wortman J."/>
            <person name="Nusbaum C."/>
            <person name="Birren B."/>
        </authorList>
    </citation>
    <scope>NUCLEOTIDE SEQUENCE [LARGE SCALE GENOMIC DNA]</scope>
    <source>
        <strain evidence="2 3">VS20</strain>
    </source>
</reference>
<dbReference type="Proteomes" id="UP000030762">
    <property type="component" value="Unassembled WGS sequence"/>
</dbReference>
<organism evidence="2 3">
    <name type="scientific">Saprolegnia diclina (strain VS20)</name>
    <dbReference type="NCBI Taxonomy" id="1156394"/>
    <lineage>
        <taxon>Eukaryota</taxon>
        <taxon>Sar</taxon>
        <taxon>Stramenopiles</taxon>
        <taxon>Oomycota</taxon>
        <taxon>Saprolegniomycetes</taxon>
        <taxon>Saprolegniales</taxon>
        <taxon>Saprolegniaceae</taxon>
        <taxon>Saprolegnia</taxon>
    </lineage>
</organism>
<dbReference type="GeneID" id="19948783"/>
<feature type="transmembrane region" description="Helical" evidence="1">
    <location>
        <begin position="330"/>
        <end position="351"/>
    </location>
</feature>
<keyword evidence="1" id="KW-0472">Membrane</keyword>
<sequence>MYWSLANDLSAVASNTSGIGGRSLLRSSATYAYANTSLSSVYVLNGTLASPLTRGFQLTTALFGPYGSIDMVYVPPPVALQQLMSYLLDATRTSLAGNLAAQGAYFNITPLDLSRPVPSLWLTSRLVTFGGSPLCPEALSGGALTTAGLGTLVSYDGICLTSTGTVKVQPTRQQYILSAILAGLQMTDNMTAICALDPSFTAQCAVYLPRTLGYIQQYMQLPSSMAIDVANMHQRIAGMNISAMIYARTSTNTSLPLTLRVLNLLDDRERSFKFFAWLFFYDWVFGIREVISFQGDDGGLSLMSDLSTPLSQATQAWEVPANIAQYLRAGVLYVTGVMIAVAGLAFVYIMAGRGQFEGLNMLELGRVGGIVWVGRPFLLLRSMTAICVLSTATLQLQNSGYLSYFATVQDPWYKTFLAANEVTWLITIVNDIFLVFTGDYASYYVTPNGFVVWVFASAVTVASPVTPATTIDLHCRLEQVDLYAVCTAGDIAIGSSQRMLLLASAVLLSQVLSFATARLCIRVAPSNPVTSLFMSSGAKFLFVPGPWMDGDVYYVDRASAVLDGLLTWRLDAKRLVVLDVKSWRIFMIPVDTMHPISPAFAAAVPLINDV</sequence>
<feature type="transmembrane region" description="Helical" evidence="1">
    <location>
        <begin position="499"/>
        <end position="517"/>
    </location>
</feature>
<accession>T0RP92</accession>